<evidence type="ECO:0000256" key="3">
    <source>
        <dbReference type="ARBA" id="ARBA00022475"/>
    </source>
</evidence>
<sequence>MLSQHYILSQRQVFFTFFIWELLLIIHSNVYGQQLHACKESEYHYEYTECDSSGTRWRVAVPHTPGLCTGLPDPIKGTECSFSCNAGQFLDMKEQTCKLCGEGTYSLGTGVLFDEWEELPHGFSTISNSQFTEDYGASGNCNMSTWEPHGDYVASNTDECSATLMYSINLKQEGIVSFDYLYPDNNIGFEFFVQNDQCQPREEESRWMKTTQKGWNHHQVTLTKGNNVLYWKTTAFYLGGDVPKPVLVKKIHVTGVAYTSECFPCKPGTFTSTSGTSTCQLCPKNTFSTRGATSCTPCEQDKYAEPGSSSCTPRPPCTEKDYFYTHTPCDTNGETQMMYKWIEPKICSESVKDSVSLPASGVKKKCPPCNPGFYQTNSSSCEPCPINSYSNGTTCNKCPAGTEAVLGFEYKWWNLLPSNMRTSVMSGMNFDYQGRSGWEVAGDYIYTSAGSSDNDYVVLYLNIPYFSPPHTVAEDGENNVVSRITFVFDMTCSVNCQLFFMVAENSEMSSVIKSWMGTQEKQSYTYQINRNANTTFTWAFQRTKLKEMGRKYTLDMAKIYSINITNAKDGVASWCQPCALGTDSLCVSCPTGNYIDKMTSSCIPCPPNTFLRTYQPYAVEACVPCGPGTHSNDMRTACFSDCLVSVPSGKGQLQYDLSSLPNMTTFVGPPGFTSKGMKYYHQFSISLCGNQGKKLASCVENITGVRGSEDDSWRSVSSYICQSVILPSDATGHKIFLSSQPVSIADRLLGVTTETKFANISSPEDLFPGENAAIKDIVFYFRSNEVTDSCRSGRSTAVRLRCKPLKPGLGLLSPPSSCPEGTCDGCMFHFLWETQVACPLCSEQDYRIITSACQHGVQRTTPMWREPRMCVGGVDLPQPTATICKTTDFWLKVGVSSGVCTALLLTFLTVYFWRKNRSLEYKYSRLMMNAPSKEGELPAADSCAIMEGEDAEDDLIFNNHRSLLRKFMTFSGKRSSDGFDSVPLKSSAGTDMDM</sequence>
<dbReference type="InterPro" id="IPR039181">
    <property type="entry name" value="Elapor1/2"/>
</dbReference>
<dbReference type="OrthoDB" id="439917at2759"/>
<dbReference type="SMART" id="SM01411">
    <property type="entry name" value="Ephrin_rec_like"/>
    <property type="match status" value="4"/>
</dbReference>
<evidence type="ECO:0000256" key="4">
    <source>
        <dbReference type="ARBA" id="ARBA00022692"/>
    </source>
</evidence>
<evidence type="ECO:0000313" key="12">
    <source>
        <dbReference type="EMBL" id="KAG8451373.1"/>
    </source>
</evidence>
<dbReference type="InterPro" id="IPR056608">
    <property type="entry name" value="Elapor1/2_GBD"/>
</dbReference>
<keyword evidence="7 10" id="KW-0472">Membrane</keyword>
<dbReference type="PANTHER" id="PTHR22727">
    <property type="entry name" value="PROTEIN CBG13728"/>
    <property type="match status" value="1"/>
</dbReference>
<evidence type="ECO:0000256" key="5">
    <source>
        <dbReference type="ARBA" id="ARBA00022729"/>
    </source>
</evidence>
<dbReference type="InterPro" id="IPR009011">
    <property type="entry name" value="Man6P_isomerase_rcpt-bd_dom_sf"/>
</dbReference>
<dbReference type="Gene3D" id="2.70.130.10">
    <property type="entry name" value="Mannose-6-phosphate receptor binding domain"/>
    <property type="match status" value="1"/>
</dbReference>
<dbReference type="InterPro" id="IPR009030">
    <property type="entry name" value="Growth_fac_rcpt_cys_sf"/>
</dbReference>
<evidence type="ECO:0000256" key="9">
    <source>
        <dbReference type="ARBA" id="ARBA00023180"/>
    </source>
</evidence>
<keyword evidence="8" id="KW-1015">Disulfide bond</keyword>
<organism evidence="12 13">
    <name type="scientific">Hymenochirus boettgeri</name>
    <name type="common">Congo dwarf clawed frog</name>
    <dbReference type="NCBI Taxonomy" id="247094"/>
    <lineage>
        <taxon>Eukaryota</taxon>
        <taxon>Metazoa</taxon>
        <taxon>Chordata</taxon>
        <taxon>Craniata</taxon>
        <taxon>Vertebrata</taxon>
        <taxon>Euteleostomi</taxon>
        <taxon>Amphibia</taxon>
        <taxon>Batrachia</taxon>
        <taxon>Anura</taxon>
        <taxon>Pipoidea</taxon>
        <taxon>Pipidae</taxon>
        <taxon>Pipinae</taxon>
        <taxon>Hymenochirus</taxon>
    </lineage>
</organism>
<evidence type="ECO:0000256" key="2">
    <source>
        <dbReference type="ARBA" id="ARBA00007627"/>
    </source>
</evidence>
<evidence type="ECO:0000259" key="11">
    <source>
        <dbReference type="PROSITE" id="PS51914"/>
    </source>
</evidence>
<dbReference type="SUPFAM" id="SSF57184">
    <property type="entry name" value="Growth factor receptor domain"/>
    <property type="match status" value="1"/>
</dbReference>
<evidence type="ECO:0000256" key="7">
    <source>
        <dbReference type="ARBA" id="ARBA00023136"/>
    </source>
</evidence>
<keyword evidence="4 10" id="KW-0812">Transmembrane</keyword>
<evidence type="ECO:0000256" key="8">
    <source>
        <dbReference type="ARBA" id="ARBA00023157"/>
    </source>
</evidence>
<keyword evidence="13" id="KW-1185">Reference proteome</keyword>
<accession>A0A8T2K5G1</accession>
<dbReference type="Pfam" id="PF23089">
    <property type="entry name" value="ELAPOR1_C"/>
    <property type="match status" value="1"/>
</dbReference>
<evidence type="ECO:0000256" key="1">
    <source>
        <dbReference type="ARBA" id="ARBA00004251"/>
    </source>
</evidence>
<dbReference type="GO" id="GO:0044090">
    <property type="term" value="P:positive regulation of vacuole organization"/>
    <property type="evidence" value="ECO:0007669"/>
    <property type="project" value="TreeGrafter"/>
</dbReference>
<dbReference type="InterPro" id="IPR056606">
    <property type="entry name" value="Elapor1/2_C"/>
</dbReference>
<dbReference type="AlphaFoldDB" id="A0A8T2K5G1"/>
<dbReference type="InterPro" id="IPR044865">
    <property type="entry name" value="MRH_dom"/>
</dbReference>
<protein>
    <recommendedName>
        <fullName evidence="11">MRH domain-containing protein</fullName>
    </recommendedName>
</protein>
<keyword evidence="6 10" id="KW-1133">Transmembrane helix</keyword>
<evidence type="ECO:0000256" key="10">
    <source>
        <dbReference type="SAM" id="Phobius"/>
    </source>
</evidence>
<comment type="caution">
    <text evidence="12">The sequence shown here is derived from an EMBL/GenBank/DDBJ whole genome shotgun (WGS) entry which is preliminary data.</text>
</comment>
<dbReference type="Pfam" id="PF23032">
    <property type="entry name" value="GBD_ELAPOR1-like_3rd"/>
    <property type="match status" value="1"/>
</dbReference>
<comment type="subcellular location">
    <subcellularLocation>
        <location evidence="1">Cell membrane</location>
        <topology evidence="1">Single-pass type I membrane protein</topology>
    </subcellularLocation>
</comment>
<dbReference type="Pfam" id="PF23091">
    <property type="entry name" value="TNFR_ELAPOR1_6th"/>
    <property type="match status" value="1"/>
</dbReference>
<dbReference type="GO" id="GO:0005770">
    <property type="term" value="C:late endosome"/>
    <property type="evidence" value="ECO:0007669"/>
    <property type="project" value="TreeGrafter"/>
</dbReference>
<dbReference type="InterPro" id="IPR056607">
    <property type="entry name" value="Elapor1/2_MRH"/>
</dbReference>
<dbReference type="Proteomes" id="UP000812440">
    <property type="component" value="Chromosome 2"/>
</dbReference>
<keyword evidence="3" id="KW-1003">Cell membrane</keyword>
<name>A0A8T2K5G1_9PIPI</name>
<dbReference type="GO" id="GO:0005802">
    <property type="term" value="C:trans-Golgi network"/>
    <property type="evidence" value="ECO:0007669"/>
    <property type="project" value="TreeGrafter"/>
</dbReference>
<feature type="transmembrane region" description="Helical" evidence="10">
    <location>
        <begin position="889"/>
        <end position="913"/>
    </location>
</feature>
<proteinExistence type="inferred from homology"/>
<dbReference type="GO" id="GO:0005764">
    <property type="term" value="C:lysosome"/>
    <property type="evidence" value="ECO:0007669"/>
    <property type="project" value="TreeGrafter"/>
</dbReference>
<gene>
    <name evidence="12" type="ORF">GDO86_003543</name>
</gene>
<dbReference type="GO" id="GO:0000045">
    <property type="term" value="P:autophagosome assembly"/>
    <property type="evidence" value="ECO:0007669"/>
    <property type="project" value="TreeGrafter"/>
</dbReference>
<dbReference type="PANTHER" id="PTHR22727:SF13">
    <property type="entry name" value="ENDOSOME_LYSOSOME-ASSOCIATED APOPTOSIS AND AUTOPHAGY REGULATOR 1"/>
    <property type="match status" value="1"/>
</dbReference>
<dbReference type="PROSITE" id="PS51914">
    <property type="entry name" value="MRH"/>
    <property type="match status" value="1"/>
</dbReference>
<evidence type="ECO:0000256" key="6">
    <source>
        <dbReference type="ARBA" id="ARBA00022989"/>
    </source>
</evidence>
<dbReference type="InterPro" id="IPR056610">
    <property type="entry name" value="Elapor1/2_TNFR-like"/>
</dbReference>
<keyword evidence="5" id="KW-0732">Signal</keyword>
<dbReference type="Pfam" id="PF23031">
    <property type="entry name" value="GBD_ELAPOR1"/>
    <property type="match status" value="1"/>
</dbReference>
<reference evidence="12" key="1">
    <citation type="thesis" date="2020" institute="ProQuest LLC" country="789 East Eisenhower Parkway, Ann Arbor, MI, USA">
        <title>Comparative Genomics and Chromosome Evolution.</title>
        <authorList>
            <person name="Mudd A.B."/>
        </authorList>
    </citation>
    <scope>NUCLEOTIDE SEQUENCE</scope>
    <source>
        <strain evidence="12">Female2</strain>
        <tissue evidence="12">Blood</tissue>
    </source>
</reference>
<feature type="domain" description="MRH" evidence="11">
    <location>
        <begin position="640"/>
        <end position="840"/>
    </location>
</feature>
<evidence type="ECO:0000313" key="13">
    <source>
        <dbReference type="Proteomes" id="UP000812440"/>
    </source>
</evidence>
<comment type="similarity">
    <text evidence="2">Belongs to the ELAPOR family.</text>
</comment>
<dbReference type="Gene3D" id="2.10.50.10">
    <property type="entry name" value="Tumor Necrosis Factor Receptor, subunit A, domain 2"/>
    <property type="match status" value="1"/>
</dbReference>
<dbReference type="GO" id="GO:0005886">
    <property type="term" value="C:plasma membrane"/>
    <property type="evidence" value="ECO:0007669"/>
    <property type="project" value="UniProtKB-SubCell"/>
</dbReference>
<dbReference type="InterPro" id="IPR056609">
    <property type="entry name" value="Elapor1-like_3rd"/>
</dbReference>
<dbReference type="EMBL" id="JAACNH010000002">
    <property type="protein sequence ID" value="KAG8451373.1"/>
    <property type="molecule type" value="Genomic_DNA"/>
</dbReference>
<dbReference type="GO" id="GO:0070062">
    <property type="term" value="C:extracellular exosome"/>
    <property type="evidence" value="ECO:0007669"/>
    <property type="project" value="TreeGrafter"/>
</dbReference>
<dbReference type="SUPFAM" id="SSF50911">
    <property type="entry name" value="Mannose 6-phosphate receptor domain"/>
    <property type="match status" value="1"/>
</dbReference>
<keyword evidence="9" id="KW-0325">Glycoprotein</keyword>
<dbReference type="Pfam" id="PF23087">
    <property type="entry name" value="MRH_ELAPOR1_9th"/>
    <property type="match status" value="1"/>
</dbReference>